<sequence>MIGSNRPAHKSSTAFLMALVLSSTALTSVALTTGASANDLPSGATVTAGSVDIQSQADGLLINQATQNAIINWHDFSVGRDRSVHFNNGSGATLNRVTGPHISRIDGSLSATGSLYLVNQHGIVIGKDGVVKTGGSFVASTLDISNEDFLDGGNLTFKGDANTKIINQGKVGSLGGDVAFISRHIVNEGSISAPNGSVGLAVGREVLLQDAELDDGKFLVKVGDADSSITEAGVIDAASVELRAHGGNIYALAGNKGDAINASGTSRSGGRIFLTAGGGKVSVKKTLRAKSRRVRTASKSRSSIYINADVVNLAGLLDVSNEDGLGGKIDVGGNVISLTGATLNADGSQGGGDIRVGGAYQGGDFGDLTTATMLSVDDQTLLTASATDAGDGGDIVLWSDELTSFAGRIEAKGKKDGKGGDAEVSGKAKLAYLGFADLTSESGVFGTLLLDPYNVTLSNEPAFNSAGLAATGDDSNINITTLQTQLASANVTITTNGAGTQSGDILVADDITWDADTTLTLNADRNIGFFANVKATGTNAGLALNHGASGDYIIADGASIDLTGANASFSVNGQSYELIHSMAELDNIDTTGLGGRYALATDLNASGTTYTEALVGHDYANPFSGIFTGLGNTISNLDINSSANLTGLFGRVTRGFGIDVPIRDISLEGGTIRGTDNVGGLIGWLERGIVANAHSNVTVVASGSSAGGLIGNNRDGQIDNSSASGDVTGDRRVGGLVGEDSSRFDITNSFATGNVNATRYSAGGLVGQLTGSNDLFNVYATGNVTGAEVVGGLVGYSFGSTINKAYATGNVTGTDNVGGFIGQIYSVFSGANFSDIYASGRVTGSTSTGALVGNLNSVSNGSISSTISNAYFDIGTTGLTNAVGTTVGTHSVSTTGLTTSQARDSSNYTAFDFTNDWYQNADMRPILRAEIGPTINGVTAVSNLNQLALMGSNLSGNYVLTKDIDASATDGSNPSGIWSPSGWVPVGNSYATRFTGSLDGNGHSISNLTIDRPSTRWVGLFGWATGSFSDLDLINVSIEGDDETGALAGRSEGNTSSARVTGSVTGGNDVGGLIGENYGDIDKSSMTGTVSGVFYVGGLMGYNTSGAITNSHSSGTVRGSFTVGGLIGRNSLGSLDNTYSSATVSGIGSVAGLVADNVNSGSISNSYATGNVTASNTVALGATTHVRAGGLVASNLANATITDSYATGDVTVREIPSHFTRNRKVSAGGLVGGNWSTITNSSATGDVDVSSISDGSVEIYAGGFVGTNGLEGVSYAQGTIKVAYASGSVIGRAETSSSDPADEAISTVGGFAGQNVSLIEDAYVVATSSASATASVTTGTQSFSNAGGFVGENAGTINRTYALGTATAVGQNTNAGQLAGINRGTISNSFSATGATVVADNTGTLTDLNQYSGAQLQDTDLVMNTQSALGWDFNNVWSPPGAGYNPELYAINPVIWVQGATTTSTYGQPTGTVSSIFQHGGVGTYVFGPMPDSMDLTGSTVAVDPTVSAGTHRGNLVTQNVFENSDQGQNFRVFYHGSAAVEVAKADLTITASNDSKTYGTLAPLTNFTTSGLVNSDGVTGLSLTSTGAPVSATVGDYDILASNATGMGLDNYNITYVNGTLTVAKAPLAIYVDNASKTYGNAAAPFSYTASGLVAANGDNITSLDLASLGAPATADAGTYAITADNAAGNGLGNYDISYVNGTLTVNKAPLTITASNASKTYGTAAAPFSYTQSGLVNSDSITSVSLASLGAPATANAGTYAITADNALGTGLGNYNISYVDGTLTVNKAPLTITANDASKTYGNAAAPFGYTSSGLVNSDSISSVNLASLGAPATANAGTYAITADNAAGTGLGNYDINYVNGTLTVNKANLTVTASNDSKTYGTLASLTGFTTSGLVNSDSVTGLSLTSTGTPVSATVGTYDIVANNATGMGLDNYNINYVDGTLTVAKAPLTIYASNDSKTYGTLANLTGYTSSGLVTANGDNITSVDLTSNGSPVSANVSTYYIDASNAQGNGLGNYDISYVQGFLAVNPADLTITADNASKTYGSVFTPTGYTVNGLVTANGDSITSLDLSTTGSAARADVGSYDIVASNAQGTGLSFDGVSNYNITYVKGNLDVTKKPLTITGSNVTKTYGDTAANLGNLSHPGLVAGDSLSYTLSSNGQINNANVGTYDIDAALSGTSGLGNNPLSHNYDITLQKGQLTVNPRAITVTALGGNSIYGDVPTNPGLGATNLASFDSVSALTGLSNSFGISGTTNAGTYTTQVAGTLSNNNYTITQRVDGTWTVNRRPIYIFPHDQSRQYGAANPTLTYDVGWRGLVNGDVLNGSLDTPANVSSPVGQYAITAGTLTNANNPNYDISVESYGSNEQPVFLHVTPAPLTITASDATKYLGQYFQPTSYTVAGLLNMDSVDALTLFSSGSPTSAAIGNYDIVPSQASGQGLSNYSITYVNGRLTVQDAPGEVDTPRITMTSILPITACQDRFDKDGVVLNEDGTFARLQHIDCETDMAFDEVPKFN</sequence>
<protein>
    <submittedName>
        <fullName evidence="3">Filamentous hemagglutinin family N-terminal domain-containing protein</fullName>
    </submittedName>
</protein>
<dbReference type="SUPFAM" id="SSF51126">
    <property type="entry name" value="Pectin lyase-like"/>
    <property type="match status" value="1"/>
</dbReference>
<evidence type="ECO:0000259" key="2">
    <source>
        <dbReference type="SMART" id="SM00912"/>
    </source>
</evidence>
<evidence type="ECO:0000313" key="4">
    <source>
        <dbReference type="Proteomes" id="UP000219439"/>
    </source>
</evidence>
<dbReference type="InterPro" id="IPR011050">
    <property type="entry name" value="Pectin_lyase_fold/virulence"/>
</dbReference>
<dbReference type="EMBL" id="OBEL01000002">
    <property type="protein sequence ID" value="SNZ19216.1"/>
    <property type="molecule type" value="Genomic_DNA"/>
</dbReference>
<keyword evidence="4" id="KW-1185">Reference proteome</keyword>
<dbReference type="OrthoDB" id="1776524at2"/>
<accession>A0A285PGE4</accession>
<dbReference type="InterPro" id="IPR012334">
    <property type="entry name" value="Pectin_lyas_fold"/>
</dbReference>
<dbReference type="NCBIfam" id="TIGR01901">
    <property type="entry name" value="adhes_NPXG"/>
    <property type="match status" value="1"/>
</dbReference>
<reference evidence="3 4" key="1">
    <citation type="submission" date="2017-09" db="EMBL/GenBank/DDBJ databases">
        <authorList>
            <person name="Ehlers B."/>
            <person name="Leendertz F.H."/>
        </authorList>
    </citation>
    <scope>NUCLEOTIDE SEQUENCE [LARGE SCALE GENOMIC DNA]</scope>
    <source>
        <strain evidence="3 4">DSM 18289</strain>
    </source>
</reference>
<gene>
    <name evidence="3" type="ORF">SAMN06265368_2296</name>
</gene>
<dbReference type="Pfam" id="PF18676">
    <property type="entry name" value="MBG_2"/>
    <property type="match status" value="10"/>
</dbReference>
<dbReference type="Pfam" id="PF07581">
    <property type="entry name" value="Glug"/>
    <property type="match status" value="4"/>
</dbReference>
<proteinExistence type="predicted"/>
<keyword evidence="1" id="KW-0732">Signal</keyword>
<organism evidence="3 4">
    <name type="scientific">Cohaesibacter gelatinilyticus</name>
    <dbReference type="NCBI Taxonomy" id="372072"/>
    <lineage>
        <taxon>Bacteria</taxon>
        <taxon>Pseudomonadati</taxon>
        <taxon>Pseudomonadota</taxon>
        <taxon>Alphaproteobacteria</taxon>
        <taxon>Hyphomicrobiales</taxon>
        <taxon>Cohaesibacteraceae</taxon>
    </lineage>
</organism>
<dbReference type="InterPro" id="IPR011493">
    <property type="entry name" value="GLUG"/>
</dbReference>
<dbReference type="InterPro" id="IPR041286">
    <property type="entry name" value="MBG_2"/>
</dbReference>
<dbReference type="Pfam" id="PF05860">
    <property type="entry name" value="TPS"/>
    <property type="match status" value="1"/>
</dbReference>
<dbReference type="RefSeq" id="WP_097153574.1">
    <property type="nucleotide sequence ID" value="NZ_OBEL01000002.1"/>
</dbReference>
<evidence type="ECO:0000256" key="1">
    <source>
        <dbReference type="SAM" id="SignalP"/>
    </source>
</evidence>
<evidence type="ECO:0000313" key="3">
    <source>
        <dbReference type="EMBL" id="SNZ19216.1"/>
    </source>
</evidence>
<feature type="chain" id="PRO_5012899605" evidence="1">
    <location>
        <begin position="38"/>
        <end position="2520"/>
    </location>
</feature>
<feature type="domain" description="Filamentous haemagglutinin FhaB/tRNA nuclease CdiA-like TPS" evidence="2">
    <location>
        <begin position="37"/>
        <end position="148"/>
    </location>
</feature>
<dbReference type="SMART" id="SM00912">
    <property type="entry name" value="Haemagg_act"/>
    <property type="match status" value="1"/>
</dbReference>
<dbReference type="Gene3D" id="2.160.20.10">
    <property type="entry name" value="Single-stranded right-handed beta-helix, Pectin lyase-like"/>
    <property type="match status" value="1"/>
</dbReference>
<name>A0A285PGE4_9HYPH</name>
<feature type="signal peptide" evidence="1">
    <location>
        <begin position="1"/>
        <end position="37"/>
    </location>
</feature>
<dbReference type="Proteomes" id="UP000219439">
    <property type="component" value="Unassembled WGS sequence"/>
</dbReference>
<dbReference type="Gene3D" id="3.30.160.710">
    <property type="match status" value="4"/>
</dbReference>
<dbReference type="InterPro" id="IPR008638">
    <property type="entry name" value="FhaB/CdiA-like_TPS"/>
</dbReference>
<dbReference type="Gene3D" id="2.160.20.110">
    <property type="match status" value="4"/>
</dbReference>